<dbReference type="PROSITE" id="PS50211">
    <property type="entry name" value="DENN"/>
    <property type="match status" value="1"/>
</dbReference>
<evidence type="ECO:0000313" key="6">
    <source>
        <dbReference type="EMBL" id="CAB3258649.1"/>
    </source>
</evidence>
<reference evidence="6" key="1">
    <citation type="submission" date="2020-04" db="EMBL/GenBank/DDBJ databases">
        <authorList>
            <person name="Neveu A P."/>
        </authorList>
    </citation>
    <scope>NUCLEOTIDE SEQUENCE</scope>
    <source>
        <tissue evidence="6">Whole embryo</tissue>
    </source>
</reference>
<evidence type="ECO:0000256" key="2">
    <source>
        <dbReference type="ARBA" id="ARBA00015743"/>
    </source>
</evidence>
<protein>
    <recommendedName>
        <fullName evidence="2">DENN domain-containing protein 11</fullName>
    </recommendedName>
    <alternativeName>
        <fullName evidence="4">Protein LCHN</fullName>
    </alternativeName>
</protein>
<feature type="domain" description="UDENN" evidence="5">
    <location>
        <begin position="91"/>
        <end position="463"/>
    </location>
</feature>
<dbReference type="EMBL" id="LR786183">
    <property type="protein sequence ID" value="CAB3258649.1"/>
    <property type="molecule type" value="mRNA"/>
</dbReference>
<gene>
    <name evidence="6" type="primary">Kiaa1147-001</name>
</gene>
<accession>A0A6F9DGL4</accession>
<dbReference type="AlphaFoldDB" id="A0A6F9DGL4"/>
<organism evidence="6">
    <name type="scientific">Phallusia mammillata</name>
    <dbReference type="NCBI Taxonomy" id="59560"/>
    <lineage>
        <taxon>Eukaryota</taxon>
        <taxon>Metazoa</taxon>
        <taxon>Chordata</taxon>
        <taxon>Tunicata</taxon>
        <taxon>Ascidiacea</taxon>
        <taxon>Phlebobranchia</taxon>
        <taxon>Ascidiidae</taxon>
        <taxon>Phallusia</taxon>
    </lineage>
</organism>
<evidence type="ECO:0000256" key="4">
    <source>
        <dbReference type="ARBA" id="ARBA00033400"/>
    </source>
</evidence>
<dbReference type="GO" id="GO:0005085">
    <property type="term" value="F:guanyl-nucleotide exchange factor activity"/>
    <property type="evidence" value="ECO:0007669"/>
    <property type="project" value="UniProtKB-KW"/>
</dbReference>
<keyword evidence="3" id="KW-0344">Guanine-nucleotide releasing factor</keyword>
<evidence type="ECO:0000256" key="1">
    <source>
        <dbReference type="ARBA" id="ARBA00007629"/>
    </source>
</evidence>
<dbReference type="InterPro" id="IPR018626">
    <property type="entry name" value="LCHN/Anr2"/>
</dbReference>
<sequence length="463" mass="53380">MICTIGSRHQTEIKKQLNIKTIFDMDEEEEKPLLLNEDDDTNGVWRTSNNTRSSIFPFRSQNSVAGNTFLPIEVPFSNIAQPTEEEPDSVVAVFVVAFDTRCGNIVEWNTPTEVDLGTVEFKAMPSGAHNIESDFIYFRLKNLFGLSIYEKLRLDSSIERGARMKSVGLLAASYTTLHRHMQFLENQVRHQLQTPGKYEQLEEFFKDRQGMLPPMSSQPESCLARKIKVDNFPQMQITHPAGCFSQFIQFFGESIFVLWKLVLLQKRILFYSQPPIGVVCYRVYCACCLGKITLDGFDHKQPKPYFYVNIADIDHLETEMSYIACTTESIFHEKNQLYDIYVNNQVVTATTHHNESILKVNKVDKERYKNLMNHRRDLDHQQCLGDDGLPSEEHFCQTYFAHLNNQLFQTLLEASMSHDRTLTEDHVRAMGLDPVGDRHFIMDLLELYAIDVMLMAENPCCPV</sequence>
<evidence type="ECO:0000256" key="3">
    <source>
        <dbReference type="ARBA" id="ARBA00022658"/>
    </source>
</evidence>
<proteinExistence type="evidence at transcript level"/>
<comment type="similarity">
    <text evidence="1">Belongs to the DENND11 family.</text>
</comment>
<dbReference type="InterPro" id="IPR037516">
    <property type="entry name" value="Tripartite_DENN"/>
</dbReference>
<dbReference type="PANTHER" id="PTHR31017">
    <property type="entry name" value="LATE SECRETORY PATHWAY PROTEIN AVL9-RELATED"/>
    <property type="match status" value="1"/>
</dbReference>
<dbReference type="Pfam" id="PF09804">
    <property type="entry name" value="DENND11"/>
    <property type="match status" value="1"/>
</dbReference>
<evidence type="ECO:0000259" key="5">
    <source>
        <dbReference type="PROSITE" id="PS50211"/>
    </source>
</evidence>
<dbReference type="InterPro" id="IPR051731">
    <property type="entry name" value="DENND11/AVL9_GEFs"/>
</dbReference>
<name>A0A6F9DGL4_9ASCI</name>
<dbReference type="PANTHER" id="PTHR31017:SF2">
    <property type="entry name" value="DENN DOMAIN-CONTAINING PROTEIN 11"/>
    <property type="match status" value="1"/>
</dbReference>
<dbReference type="GO" id="GO:0005737">
    <property type="term" value="C:cytoplasm"/>
    <property type="evidence" value="ECO:0007669"/>
    <property type="project" value="TreeGrafter"/>
</dbReference>